<gene>
    <name evidence="2" type="ordered locus">Rsph17025_1283</name>
    <name evidence="3" type="ordered locus">Rsph17025_2117</name>
</gene>
<dbReference type="SMART" id="SM00760">
    <property type="entry name" value="Bac_DnaA_C"/>
    <property type="match status" value="1"/>
</dbReference>
<dbReference type="GO" id="GO:0006275">
    <property type="term" value="P:regulation of DNA replication"/>
    <property type="evidence" value="ECO:0007669"/>
    <property type="project" value="InterPro"/>
</dbReference>
<dbReference type="SUPFAM" id="SSF48295">
    <property type="entry name" value="TrpR-like"/>
    <property type="match status" value="1"/>
</dbReference>
<dbReference type="AlphaFoldDB" id="A4WS20"/>
<organism evidence="2">
    <name type="scientific">Cereibacter sphaeroides (strain ATCC 17025 / ATH 2.4.3)</name>
    <name type="common">Rhodobacter sphaeroides</name>
    <dbReference type="NCBI Taxonomy" id="349102"/>
    <lineage>
        <taxon>Bacteria</taxon>
        <taxon>Pseudomonadati</taxon>
        <taxon>Pseudomonadota</taxon>
        <taxon>Alphaproteobacteria</taxon>
        <taxon>Rhodobacterales</taxon>
        <taxon>Paracoccaceae</taxon>
        <taxon>Cereibacter</taxon>
    </lineage>
</organism>
<dbReference type="BioCyc" id="RSPH349102:G1G8M-1318-MONOMER"/>
<evidence type="ECO:0000313" key="3">
    <source>
        <dbReference type="EMBL" id="ABP71008.1"/>
    </source>
</evidence>
<dbReference type="CDD" id="cd06571">
    <property type="entry name" value="Bac_DnaA_C"/>
    <property type="match status" value="1"/>
</dbReference>
<dbReference type="KEGG" id="rsq:Rsph17025_2117"/>
<dbReference type="GO" id="GO:0006270">
    <property type="term" value="P:DNA replication initiation"/>
    <property type="evidence" value="ECO:0007669"/>
    <property type="project" value="InterPro"/>
</dbReference>
<dbReference type="STRING" id="349102.Rsph17025_1283"/>
<dbReference type="Pfam" id="PF08299">
    <property type="entry name" value="Bac_DnaA_C"/>
    <property type="match status" value="1"/>
</dbReference>
<accession>A4WS20</accession>
<dbReference type="BioCyc" id="RSPH349102:G1G8M-2183-MONOMER"/>
<evidence type="ECO:0000313" key="2">
    <source>
        <dbReference type="EMBL" id="ABP70184.1"/>
    </source>
</evidence>
<dbReference type="Gene3D" id="1.10.1750.10">
    <property type="match status" value="1"/>
</dbReference>
<protein>
    <submittedName>
        <fullName evidence="2">Chromosomal replication initiator, DnaA C-terminal domain</fullName>
    </submittedName>
</protein>
<dbReference type="EMBL" id="CP000661">
    <property type="protein sequence ID" value="ABP70184.1"/>
    <property type="molecule type" value="Genomic_DNA"/>
</dbReference>
<dbReference type="HOGENOM" id="CLU_1711870_0_0_5"/>
<proteinExistence type="predicted"/>
<feature type="domain" description="Chromosomal replication initiator DnaA C-terminal" evidence="1">
    <location>
        <begin position="15"/>
        <end position="85"/>
    </location>
</feature>
<evidence type="ECO:0000259" key="1">
    <source>
        <dbReference type="SMART" id="SM00760"/>
    </source>
</evidence>
<dbReference type="InterPro" id="IPR010921">
    <property type="entry name" value="Trp_repressor/repl_initiator"/>
</dbReference>
<name>A4WS20_CERS5</name>
<dbReference type="GO" id="GO:0005524">
    <property type="term" value="F:ATP binding"/>
    <property type="evidence" value="ECO:0007669"/>
    <property type="project" value="InterPro"/>
</dbReference>
<dbReference type="KEGG" id="rsq:Rsph17025_1283"/>
<dbReference type="InterPro" id="IPR013159">
    <property type="entry name" value="DnaA_C"/>
</dbReference>
<sequence>MITDLPILPAGHRLQAEAILAAVISKTGIGRETLLSRSGTYHQVIWPRHELTWLLHEYAGLSRNAIGRLMDGRDPTTIRNSLRKVTQRASECPEYRAHLVELAQAAIAGPASSAGAGGEDLPITLIRGVLASPTLSDADARAAATAIMERFYG</sequence>
<reference evidence="2" key="1">
    <citation type="submission" date="2007-04" db="EMBL/GenBank/DDBJ databases">
        <title>Complete sequence of chromosome of Rhodobacter sphaeroides ATCC 17025.</title>
        <authorList>
            <consortium name="US DOE Joint Genome Institute"/>
            <person name="Copeland A."/>
            <person name="Lucas S."/>
            <person name="Lapidus A."/>
            <person name="Barry K."/>
            <person name="Detter J.C."/>
            <person name="Glavina del Rio T."/>
            <person name="Hammon N."/>
            <person name="Israni S."/>
            <person name="Dalin E."/>
            <person name="Tice H."/>
            <person name="Pitluck S."/>
            <person name="Chertkov O."/>
            <person name="Brettin T."/>
            <person name="Bruce D."/>
            <person name="Han C."/>
            <person name="Schmutz J."/>
            <person name="Larimer F."/>
            <person name="Land M."/>
            <person name="Hauser L."/>
            <person name="Kyrpides N."/>
            <person name="Kim E."/>
            <person name="Richardson P."/>
            <person name="Mackenzie C."/>
            <person name="Choudhary M."/>
            <person name="Donohue T.J."/>
            <person name="Kaplan S."/>
        </authorList>
    </citation>
    <scope>NUCLEOTIDE SEQUENCE [LARGE SCALE GENOMIC DNA]</scope>
    <source>
        <strain evidence="2">ATCC 17025</strain>
    </source>
</reference>
<dbReference type="EMBL" id="CP000661">
    <property type="protein sequence ID" value="ABP71008.1"/>
    <property type="molecule type" value="Genomic_DNA"/>
</dbReference>
<dbReference type="GO" id="GO:0043565">
    <property type="term" value="F:sequence-specific DNA binding"/>
    <property type="evidence" value="ECO:0007669"/>
    <property type="project" value="InterPro"/>
</dbReference>